<name>A0A9N9N3B1_9CUCU</name>
<organism evidence="1 2">
    <name type="scientific">Ceutorhynchus assimilis</name>
    <name type="common">cabbage seed weevil</name>
    <dbReference type="NCBI Taxonomy" id="467358"/>
    <lineage>
        <taxon>Eukaryota</taxon>
        <taxon>Metazoa</taxon>
        <taxon>Ecdysozoa</taxon>
        <taxon>Arthropoda</taxon>
        <taxon>Hexapoda</taxon>
        <taxon>Insecta</taxon>
        <taxon>Pterygota</taxon>
        <taxon>Neoptera</taxon>
        <taxon>Endopterygota</taxon>
        <taxon>Coleoptera</taxon>
        <taxon>Polyphaga</taxon>
        <taxon>Cucujiformia</taxon>
        <taxon>Curculionidae</taxon>
        <taxon>Ceutorhynchinae</taxon>
        <taxon>Ceutorhynchus</taxon>
    </lineage>
</organism>
<proteinExistence type="predicted"/>
<evidence type="ECO:0000313" key="1">
    <source>
        <dbReference type="EMBL" id="CAG9773494.1"/>
    </source>
</evidence>
<evidence type="ECO:0000313" key="2">
    <source>
        <dbReference type="Proteomes" id="UP001152799"/>
    </source>
</evidence>
<gene>
    <name evidence="1" type="ORF">CEUTPL_LOCUS13884</name>
</gene>
<dbReference type="AlphaFoldDB" id="A0A9N9N3B1"/>
<sequence>METTELPQTKLCRVTQFIKLFVRTYGNTFNETCPNNEEGLSYEEYRDGIVELCFECAKPVYPLDQLEKIDQHKIIEKDEKIGNSELFCVECDRDLLRFVKPDECEFCTKNKV</sequence>
<dbReference type="Proteomes" id="UP001152799">
    <property type="component" value="Chromosome 9"/>
</dbReference>
<keyword evidence="2" id="KW-1185">Reference proteome</keyword>
<accession>A0A9N9N3B1</accession>
<protein>
    <submittedName>
        <fullName evidence="1">Uncharacterized protein</fullName>
    </submittedName>
</protein>
<dbReference type="EMBL" id="OU892285">
    <property type="protein sequence ID" value="CAG9773494.1"/>
    <property type="molecule type" value="Genomic_DNA"/>
</dbReference>
<reference evidence="1" key="1">
    <citation type="submission" date="2022-01" db="EMBL/GenBank/DDBJ databases">
        <authorList>
            <person name="King R."/>
        </authorList>
    </citation>
    <scope>NUCLEOTIDE SEQUENCE</scope>
</reference>